<name>A0ABN8SSE0_9CNID</name>
<sequence>MQNINTTTCGYFCLYFLNEMSKEMVKSYCVKQKKQTKCVPGTGGDLFYAAVGAATNLFVEHALPYMAKKSVQMARYYCSEALTNKNLQKKVTNYGLKKLTPVIQNVGSQGLDQLSTKIRPNKKYKTDRNDLDRGSLQKEGNIAGVPWRVDFKKGTKLLEDLDLWKTTTKQEIADMVQRVAALKRSYHAVQTLGYRGSYTSFAKKTGGVEKRSYTFPGFGSGIDVHKAIGKLPKPKAGWTLPGHKYAGPYDDE</sequence>
<comment type="caution">
    <text evidence="1">The sequence shown here is derived from an EMBL/GenBank/DDBJ whole genome shotgun (WGS) entry which is preliminary data.</text>
</comment>
<dbReference type="Proteomes" id="UP001159427">
    <property type="component" value="Unassembled WGS sequence"/>
</dbReference>
<gene>
    <name evidence="1" type="ORF">PEVE_00027318</name>
</gene>
<evidence type="ECO:0000313" key="2">
    <source>
        <dbReference type="Proteomes" id="UP001159427"/>
    </source>
</evidence>
<evidence type="ECO:0000313" key="1">
    <source>
        <dbReference type="EMBL" id="CAH3194196.1"/>
    </source>
</evidence>
<proteinExistence type="predicted"/>
<organism evidence="1 2">
    <name type="scientific">Porites evermanni</name>
    <dbReference type="NCBI Taxonomy" id="104178"/>
    <lineage>
        <taxon>Eukaryota</taxon>
        <taxon>Metazoa</taxon>
        <taxon>Cnidaria</taxon>
        <taxon>Anthozoa</taxon>
        <taxon>Hexacorallia</taxon>
        <taxon>Scleractinia</taxon>
        <taxon>Fungiina</taxon>
        <taxon>Poritidae</taxon>
        <taxon>Porites</taxon>
    </lineage>
</organism>
<dbReference type="EMBL" id="CALNXI010003746">
    <property type="protein sequence ID" value="CAH3194196.1"/>
    <property type="molecule type" value="Genomic_DNA"/>
</dbReference>
<accession>A0ABN8SSE0</accession>
<protein>
    <submittedName>
        <fullName evidence="1">Uncharacterized protein</fullName>
    </submittedName>
</protein>
<reference evidence="1 2" key="1">
    <citation type="submission" date="2022-05" db="EMBL/GenBank/DDBJ databases">
        <authorList>
            <consortium name="Genoscope - CEA"/>
            <person name="William W."/>
        </authorList>
    </citation>
    <scope>NUCLEOTIDE SEQUENCE [LARGE SCALE GENOMIC DNA]</scope>
</reference>
<keyword evidence="2" id="KW-1185">Reference proteome</keyword>